<dbReference type="SUPFAM" id="SSF55811">
    <property type="entry name" value="Nudix"/>
    <property type="match status" value="1"/>
</dbReference>
<comment type="caution">
    <text evidence="4">The sequence shown here is derived from an EMBL/GenBank/DDBJ whole genome shotgun (WGS) entry which is preliminary data.</text>
</comment>
<dbReference type="SUPFAM" id="SSF52374">
    <property type="entry name" value="Nucleotidylyl transferase"/>
    <property type="match status" value="1"/>
</dbReference>
<evidence type="ECO:0000256" key="2">
    <source>
        <dbReference type="ARBA" id="ARBA00022695"/>
    </source>
</evidence>
<evidence type="ECO:0000259" key="3">
    <source>
        <dbReference type="PROSITE" id="PS51462"/>
    </source>
</evidence>
<dbReference type="PANTHER" id="PTHR21342">
    <property type="entry name" value="PHOSPHOPANTETHEINE ADENYLYLTRANSFERASE"/>
    <property type="match status" value="1"/>
</dbReference>
<dbReference type="Gene3D" id="3.90.79.10">
    <property type="entry name" value="Nucleoside Triphosphate Pyrophosphohydrolase"/>
    <property type="match status" value="1"/>
</dbReference>
<dbReference type="CDD" id="cd18873">
    <property type="entry name" value="NUDIX_NadM_like"/>
    <property type="match status" value="1"/>
</dbReference>
<dbReference type="Gene3D" id="3.40.50.620">
    <property type="entry name" value="HUPs"/>
    <property type="match status" value="1"/>
</dbReference>
<evidence type="ECO:0000256" key="1">
    <source>
        <dbReference type="ARBA" id="ARBA00022679"/>
    </source>
</evidence>
<dbReference type="AlphaFoldDB" id="A0A2A4YUZ9"/>
<keyword evidence="2" id="KW-0548">Nucleotidyltransferase</keyword>
<dbReference type="InterPro" id="IPR015797">
    <property type="entry name" value="NUDIX_hydrolase-like_dom_sf"/>
</dbReference>
<dbReference type="Pfam" id="PF00293">
    <property type="entry name" value="NUDIX"/>
    <property type="match status" value="1"/>
</dbReference>
<dbReference type="PANTHER" id="PTHR21342:SF0">
    <property type="entry name" value="BIFUNCTIONAL NMN ADENYLYLTRANSFERASE_NUDIX HYDROLASE"/>
    <property type="match status" value="1"/>
</dbReference>
<dbReference type="InterPro" id="IPR000086">
    <property type="entry name" value="NUDIX_hydrolase_dom"/>
</dbReference>
<dbReference type="InterPro" id="IPR014729">
    <property type="entry name" value="Rossmann-like_a/b/a_fold"/>
</dbReference>
<dbReference type="PROSITE" id="PS51462">
    <property type="entry name" value="NUDIX"/>
    <property type="match status" value="1"/>
</dbReference>
<dbReference type="Pfam" id="PF01467">
    <property type="entry name" value="CTP_transf_like"/>
    <property type="match status" value="1"/>
</dbReference>
<reference key="1">
    <citation type="submission" date="2017-08" db="EMBL/GenBank/DDBJ databases">
        <title>A dynamic microbial community with high functional redundancy inhabits the cold, oxic subseafloor aquifer.</title>
        <authorList>
            <person name="Tully B.J."/>
            <person name="Wheat C.G."/>
            <person name="Glazer B.T."/>
            <person name="Huber J.A."/>
        </authorList>
    </citation>
    <scope>NUCLEOTIDE SEQUENCE [LARGE SCALE GENOMIC DNA]</scope>
</reference>
<gene>
    <name evidence="4" type="ORF">COB13_13520</name>
</gene>
<feature type="domain" description="Nudix hydrolase" evidence="3">
    <location>
        <begin position="199"/>
        <end position="335"/>
    </location>
</feature>
<dbReference type="NCBIfam" id="TIGR00125">
    <property type="entry name" value="cyt_tran_rel"/>
    <property type="match status" value="1"/>
</dbReference>
<sequence>MNVGIYIGRFQPLHIGHITIMAYMQKKYDHIIVLVGSANQRASIKNPFSFEQRKQWLEQSFFDLVDDANSPQKISVLPLNDYRYNEKKWEAGLVAQVASVTIDMDNVTLVGHEKDDSSYYLKSFPQWTYDSVAQSIKISATPIRTAWFEDRLADYAKFLPPYVQQYLSVKQPDHKDTFAEYAYLEAEKQKFTDYPYPETLKLCCADAVLVCNDAILLIKRGDVIGKGSWALPGGYVNRGERFADGAMRELYEETQIDAKPEQIKLINSHMFDDPKRTFGFDRMTVGHYYTFKGNCPAVKGADDAAEAKWVKLSHIKNMKMFDDHADIIDHFLNIL</sequence>
<organism evidence="4">
    <name type="scientific">OCS116 cluster bacterium</name>
    <dbReference type="NCBI Taxonomy" id="2030921"/>
    <lineage>
        <taxon>Bacteria</taxon>
        <taxon>Pseudomonadati</taxon>
        <taxon>Pseudomonadota</taxon>
        <taxon>Alphaproteobacteria</taxon>
        <taxon>OCS116 cluster</taxon>
    </lineage>
</organism>
<keyword evidence="1" id="KW-0808">Transferase</keyword>
<reference evidence="4" key="2">
    <citation type="journal article" date="2018" name="ISME J.">
        <title>A dynamic microbial community with high functional redundancy inhabits the cold, oxic subseafloor aquifer.</title>
        <authorList>
            <person name="Tully B.J."/>
            <person name="Wheat C.G."/>
            <person name="Glazer B.T."/>
            <person name="Huber J.A."/>
        </authorList>
    </citation>
    <scope>NUCLEOTIDE SEQUENCE</scope>
    <source>
        <strain evidence="4">NORP83</strain>
    </source>
</reference>
<name>A0A2A4YUZ9_9PROT</name>
<protein>
    <recommendedName>
        <fullName evidence="3">Nudix hydrolase domain-containing protein</fullName>
    </recommendedName>
</protein>
<proteinExistence type="predicted"/>
<dbReference type="EMBL" id="NVUS01000021">
    <property type="protein sequence ID" value="PCI98460.1"/>
    <property type="molecule type" value="Genomic_DNA"/>
</dbReference>
<evidence type="ECO:0000313" key="4">
    <source>
        <dbReference type="EMBL" id="PCI98460.1"/>
    </source>
</evidence>
<dbReference type="InterPro" id="IPR004821">
    <property type="entry name" value="Cyt_trans-like"/>
</dbReference>
<dbReference type="GO" id="GO:0016779">
    <property type="term" value="F:nucleotidyltransferase activity"/>
    <property type="evidence" value="ECO:0007669"/>
    <property type="project" value="UniProtKB-KW"/>
</dbReference>
<accession>A0A2A4YUZ9</accession>